<dbReference type="GO" id="GO:0000166">
    <property type="term" value="F:nucleotide binding"/>
    <property type="evidence" value="ECO:0007669"/>
    <property type="project" value="UniProtKB-KW"/>
</dbReference>
<feature type="binding site" evidence="10">
    <location>
        <begin position="105"/>
        <end position="109"/>
    </location>
    <ligand>
        <name>NAD(+)</name>
        <dbReference type="ChEBI" id="CHEBI:57540"/>
    </ligand>
</feature>
<evidence type="ECO:0000313" key="15">
    <source>
        <dbReference type="EMBL" id="PMP66737.1"/>
    </source>
</evidence>
<dbReference type="UniPathway" id="UPA00053">
    <property type="reaction ID" value="UER00085"/>
</dbReference>
<evidence type="ECO:0000256" key="9">
    <source>
        <dbReference type="ARBA" id="ARBA00023285"/>
    </source>
</evidence>
<dbReference type="Gene3D" id="1.20.1090.10">
    <property type="entry name" value="Dehydroquinate synthase-like - alpha domain"/>
    <property type="match status" value="1"/>
</dbReference>
<dbReference type="EC" id="4.2.3.4" evidence="10 11"/>
<feature type="binding site" evidence="10">
    <location>
        <position position="263"/>
    </location>
    <ligand>
        <name>Zn(2+)</name>
        <dbReference type="ChEBI" id="CHEBI:29105"/>
    </ligand>
</feature>
<evidence type="ECO:0000259" key="14">
    <source>
        <dbReference type="Pfam" id="PF24621"/>
    </source>
</evidence>
<dbReference type="Gene3D" id="3.40.50.1970">
    <property type="match status" value="1"/>
</dbReference>
<evidence type="ECO:0000256" key="11">
    <source>
        <dbReference type="NCBIfam" id="TIGR01357"/>
    </source>
</evidence>
<keyword evidence="12" id="KW-1133">Transmembrane helix</keyword>
<evidence type="ECO:0000256" key="12">
    <source>
        <dbReference type="SAM" id="Phobius"/>
    </source>
</evidence>
<name>A0A2N7PN32_9BACT</name>
<dbReference type="GO" id="GO:0008652">
    <property type="term" value="P:amino acid biosynthetic process"/>
    <property type="evidence" value="ECO:0007669"/>
    <property type="project" value="UniProtKB-KW"/>
</dbReference>
<comment type="subcellular location">
    <subcellularLocation>
        <location evidence="10">Cytoplasm</location>
    </subcellularLocation>
</comment>
<feature type="binding site" evidence="10">
    <location>
        <position position="247"/>
    </location>
    <ligand>
        <name>Zn(2+)</name>
        <dbReference type="ChEBI" id="CHEBI:29105"/>
    </ligand>
</feature>
<keyword evidence="10" id="KW-0057">Aromatic amino acid biosynthesis</keyword>
<keyword evidence="10" id="KW-0028">Amino-acid biosynthesis</keyword>
<comment type="catalytic activity">
    <reaction evidence="10">
        <text>7-phospho-2-dehydro-3-deoxy-D-arabino-heptonate = 3-dehydroquinate + phosphate</text>
        <dbReference type="Rhea" id="RHEA:21968"/>
        <dbReference type="ChEBI" id="CHEBI:32364"/>
        <dbReference type="ChEBI" id="CHEBI:43474"/>
        <dbReference type="ChEBI" id="CHEBI:58394"/>
        <dbReference type="EC" id="4.2.3.4"/>
    </reaction>
</comment>
<dbReference type="Proteomes" id="UP000235460">
    <property type="component" value="Unassembled WGS sequence"/>
</dbReference>
<comment type="similarity">
    <text evidence="10">Belongs to the sugar phosphate cyclases superfamily. Dehydroquinate synthase family.</text>
</comment>
<dbReference type="Pfam" id="PF01761">
    <property type="entry name" value="DHQ_synthase"/>
    <property type="match status" value="1"/>
</dbReference>
<dbReference type="InterPro" id="IPR050071">
    <property type="entry name" value="Dehydroquinate_synthase"/>
</dbReference>
<gene>
    <name evidence="10 15" type="primary">aroB</name>
    <name evidence="15" type="ORF">C0190_04770</name>
</gene>
<comment type="caution">
    <text evidence="15">The sequence shown here is derived from an EMBL/GenBank/DDBJ whole genome shotgun (WGS) entry which is preliminary data.</text>
</comment>
<keyword evidence="9 10" id="KW-0170">Cobalt</keyword>
<protein>
    <recommendedName>
        <fullName evidence="10 11">3-dehydroquinate synthase</fullName>
        <shortName evidence="10">DHQS</shortName>
        <ecNumber evidence="10 11">4.2.3.4</ecNumber>
    </recommendedName>
</protein>
<organism evidence="15 16">
    <name type="scientific">Thermodesulfobacterium geofontis</name>
    <dbReference type="NCBI Taxonomy" id="1295609"/>
    <lineage>
        <taxon>Bacteria</taxon>
        <taxon>Pseudomonadati</taxon>
        <taxon>Thermodesulfobacteriota</taxon>
        <taxon>Thermodesulfobacteria</taxon>
        <taxon>Thermodesulfobacteriales</taxon>
        <taxon>Thermodesulfobacteriaceae</taxon>
        <taxon>Thermodesulfobacterium</taxon>
    </lineage>
</organism>
<feature type="binding site" evidence="10">
    <location>
        <position position="151"/>
    </location>
    <ligand>
        <name>NAD(+)</name>
        <dbReference type="ChEBI" id="CHEBI:57540"/>
    </ligand>
</feature>
<evidence type="ECO:0000256" key="4">
    <source>
        <dbReference type="ARBA" id="ARBA00022723"/>
    </source>
</evidence>
<keyword evidence="12" id="KW-0472">Membrane</keyword>
<dbReference type="NCBIfam" id="TIGR01357">
    <property type="entry name" value="aroB"/>
    <property type="match status" value="1"/>
</dbReference>
<dbReference type="GO" id="GO:0005737">
    <property type="term" value="C:cytoplasm"/>
    <property type="evidence" value="ECO:0007669"/>
    <property type="project" value="UniProtKB-SubCell"/>
</dbReference>
<dbReference type="AlphaFoldDB" id="A0A2N7PN32"/>
<dbReference type="PANTHER" id="PTHR43622">
    <property type="entry name" value="3-DEHYDROQUINATE SYNTHASE"/>
    <property type="match status" value="1"/>
</dbReference>
<dbReference type="InterPro" id="IPR030960">
    <property type="entry name" value="DHQS/DOIS_N"/>
</dbReference>
<dbReference type="Pfam" id="PF24621">
    <property type="entry name" value="DHQS_C"/>
    <property type="match status" value="1"/>
</dbReference>
<keyword evidence="10" id="KW-0963">Cytoplasm</keyword>
<feature type="binding site" evidence="10">
    <location>
        <begin position="129"/>
        <end position="130"/>
    </location>
    <ligand>
        <name>NAD(+)</name>
        <dbReference type="ChEBI" id="CHEBI:57540"/>
    </ligand>
</feature>
<evidence type="ECO:0000256" key="6">
    <source>
        <dbReference type="ARBA" id="ARBA00022833"/>
    </source>
</evidence>
<dbReference type="CDD" id="cd08195">
    <property type="entry name" value="DHQS"/>
    <property type="match status" value="1"/>
</dbReference>
<dbReference type="SUPFAM" id="SSF56796">
    <property type="entry name" value="Dehydroquinate synthase-like"/>
    <property type="match status" value="1"/>
</dbReference>
<keyword evidence="12" id="KW-0812">Transmembrane</keyword>
<keyword evidence="4 10" id="KW-0479">Metal-binding</keyword>
<dbReference type="HAMAP" id="MF_00110">
    <property type="entry name" value="DHQ_synthase"/>
    <property type="match status" value="1"/>
</dbReference>
<dbReference type="PANTHER" id="PTHR43622:SF1">
    <property type="entry name" value="3-DEHYDROQUINATE SYNTHASE"/>
    <property type="match status" value="1"/>
</dbReference>
<dbReference type="GO" id="GO:0046872">
    <property type="term" value="F:metal ion binding"/>
    <property type="evidence" value="ECO:0007669"/>
    <property type="project" value="UniProtKB-KW"/>
</dbReference>
<evidence type="ECO:0000256" key="3">
    <source>
        <dbReference type="ARBA" id="ARBA00003485"/>
    </source>
</evidence>
<dbReference type="EMBL" id="PNIK01000067">
    <property type="protein sequence ID" value="PMP66737.1"/>
    <property type="molecule type" value="Genomic_DNA"/>
</dbReference>
<evidence type="ECO:0000256" key="1">
    <source>
        <dbReference type="ARBA" id="ARBA00001911"/>
    </source>
</evidence>
<keyword evidence="6 10" id="KW-0862">Zinc</keyword>
<sequence>MKILKVKTKPSYEILIKENIFEEIPKDLKENFNFGKIAIITDSIVAKLYAERLLKSFQKAKIKAEVFSFPAGETSKNIDTVIFLARSLIQKNFDRKDIIVALGGGVVGDIAGFLASIYLRGIPYVQIPTTLLSQVDSSVGGKTGVDLPEGKNLIGTFYQPARVYIDPLVLKTLPEREVKNGLAEVIKYGCILKKRLFDFLKKRGKEIYKLELEDVKYIIYESCSAKAYVVSKDEKEKGLRRILNFGHTIGHAIETELNYSIPHGLAVSVGMVVEAKLSEVLGFAEKKVSEPLEKLLSSLEMPHKISHLSEKLSLKKLISHIRKDKKVWKGKLTMVLLYKIGKAGFYEFSSFEELESALFRISV</sequence>
<dbReference type="InterPro" id="IPR030963">
    <property type="entry name" value="DHQ_synth_fam"/>
</dbReference>
<comment type="function">
    <text evidence="3 10">Catalyzes the conversion of 3-deoxy-D-arabino-heptulosonate 7-phosphate (DAHP) to dehydroquinate (DHQ).</text>
</comment>
<keyword evidence="7 10" id="KW-0520">NAD</keyword>
<keyword evidence="8 10" id="KW-0456">Lyase</keyword>
<dbReference type="FunFam" id="3.40.50.1970:FF:000007">
    <property type="entry name" value="Pentafunctional AROM polypeptide"/>
    <property type="match status" value="1"/>
</dbReference>
<comment type="caution">
    <text evidence="10">Lacks conserved residue(s) required for the propagation of feature annotation.</text>
</comment>
<dbReference type="GO" id="GO:0003856">
    <property type="term" value="F:3-dehydroquinate synthase activity"/>
    <property type="evidence" value="ECO:0007669"/>
    <property type="project" value="UniProtKB-UniRule"/>
</dbReference>
<dbReference type="PIRSF" id="PIRSF001455">
    <property type="entry name" value="DHQ_synth"/>
    <property type="match status" value="1"/>
</dbReference>
<keyword evidence="5 10" id="KW-0547">Nucleotide-binding</keyword>
<comment type="cofactor">
    <cofactor evidence="1 10">
        <name>NAD(+)</name>
        <dbReference type="ChEBI" id="CHEBI:57540"/>
    </cofactor>
</comment>
<evidence type="ECO:0000256" key="8">
    <source>
        <dbReference type="ARBA" id="ARBA00023239"/>
    </source>
</evidence>
<feature type="binding site" evidence="10">
    <location>
        <position position="142"/>
    </location>
    <ligand>
        <name>NAD(+)</name>
        <dbReference type="ChEBI" id="CHEBI:57540"/>
    </ligand>
</feature>
<feature type="binding site" evidence="10">
    <location>
        <position position="184"/>
    </location>
    <ligand>
        <name>Zn(2+)</name>
        <dbReference type="ChEBI" id="CHEBI:29105"/>
    </ligand>
</feature>
<feature type="domain" description="3-dehydroquinate synthase C-terminal" evidence="14">
    <location>
        <begin position="181"/>
        <end position="327"/>
    </location>
</feature>
<comment type="cofactor">
    <cofactor evidence="2">
        <name>Zn(2+)</name>
        <dbReference type="ChEBI" id="CHEBI:29105"/>
    </cofactor>
</comment>
<comment type="cofactor">
    <cofactor evidence="10">
        <name>Co(2+)</name>
        <dbReference type="ChEBI" id="CHEBI:48828"/>
    </cofactor>
    <cofactor evidence="10">
        <name>Zn(2+)</name>
        <dbReference type="ChEBI" id="CHEBI:29105"/>
    </cofactor>
    <text evidence="10">Binds 1 divalent metal cation per subunit. Can use either Co(2+) or Zn(2+).</text>
</comment>
<evidence type="ECO:0000256" key="5">
    <source>
        <dbReference type="ARBA" id="ARBA00022741"/>
    </source>
</evidence>
<evidence type="ECO:0000256" key="2">
    <source>
        <dbReference type="ARBA" id="ARBA00001947"/>
    </source>
</evidence>
<feature type="transmembrane region" description="Helical" evidence="12">
    <location>
        <begin position="98"/>
        <end position="119"/>
    </location>
</feature>
<reference evidence="15 16" key="1">
    <citation type="submission" date="2018-01" db="EMBL/GenBank/DDBJ databases">
        <title>Metagenomic assembled genomes from two thermal pools in the Uzon Caldera, Kamchatka, Russia.</title>
        <authorList>
            <person name="Wilkins L."/>
            <person name="Ettinger C."/>
        </authorList>
    </citation>
    <scope>NUCLEOTIDE SEQUENCE [LARGE SCALE GENOMIC DNA]</scope>
    <source>
        <strain evidence="15">ZAV-08</strain>
    </source>
</reference>
<dbReference type="InterPro" id="IPR056179">
    <property type="entry name" value="DHQS_C"/>
</dbReference>
<evidence type="ECO:0000256" key="7">
    <source>
        <dbReference type="ARBA" id="ARBA00023027"/>
    </source>
</evidence>
<comment type="pathway">
    <text evidence="10">Metabolic intermediate biosynthesis; chorismate biosynthesis; chorismate from D-erythrose 4-phosphate and phosphoenolpyruvate: step 2/7.</text>
</comment>
<proteinExistence type="inferred from homology"/>
<dbReference type="GO" id="GO:0009073">
    <property type="term" value="P:aromatic amino acid family biosynthetic process"/>
    <property type="evidence" value="ECO:0007669"/>
    <property type="project" value="UniProtKB-KW"/>
</dbReference>
<feature type="domain" description="3-dehydroquinate synthase N-terminal" evidence="13">
    <location>
        <begin position="68"/>
        <end position="179"/>
    </location>
</feature>
<dbReference type="GO" id="GO:0009423">
    <property type="term" value="P:chorismate biosynthetic process"/>
    <property type="evidence" value="ECO:0007669"/>
    <property type="project" value="UniProtKB-UniRule"/>
</dbReference>
<evidence type="ECO:0000259" key="13">
    <source>
        <dbReference type="Pfam" id="PF01761"/>
    </source>
</evidence>
<accession>A0A2N7PN32</accession>
<dbReference type="InterPro" id="IPR016037">
    <property type="entry name" value="DHQ_synth_AroB"/>
</dbReference>
<evidence type="ECO:0000256" key="10">
    <source>
        <dbReference type="HAMAP-Rule" id="MF_00110"/>
    </source>
</evidence>
<evidence type="ECO:0000313" key="16">
    <source>
        <dbReference type="Proteomes" id="UP000235460"/>
    </source>
</evidence>